<keyword evidence="1" id="KW-0812">Transmembrane</keyword>
<feature type="transmembrane region" description="Helical" evidence="1">
    <location>
        <begin position="207"/>
        <end position="231"/>
    </location>
</feature>
<dbReference type="InterPro" id="IPR015915">
    <property type="entry name" value="Kelch-typ_b-propeller"/>
</dbReference>
<dbReference type="Pfam" id="PF24681">
    <property type="entry name" value="Kelch_KLHDC2_KLHL20_DRC7"/>
    <property type="match status" value="1"/>
</dbReference>
<dbReference type="OrthoDB" id="432528at2759"/>
<comment type="caution">
    <text evidence="2">The sequence shown here is derived from an EMBL/GenBank/DDBJ whole genome shotgun (WGS) entry which is preliminary data.</text>
</comment>
<dbReference type="Gene3D" id="2.120.10.80">
    <property type="entry name" value="Kelch-type beta propeller"/>
    <property type="match status" value="1"/>
</dbReference>
<protein>
    <submittedName>
        <fullName evidence="2">Galactose oxidase</fullName>
    </submittedName>
</protein>
<dbReference type="EMBL" id="WTPW01001712">
    <property type="protein sequence ID" value="KAF0419850.1"/>
    <property type="molecule type" value="Genomic_DNA"/>
</dbReference>
<dbReference type="InterPro" id="IPR011043">
    <property type="entry name" value="Gal_Oxase/kelch_b-propeller"/>
</dbReference>
<proteinExistence type="predicted"/>
<keyword evidence="1" id="KW-1133">Transmembrane helix</keyword>
<dbReference type="PANTHER" id="PTHR46461:SF1">
    <property type="entry name" value="KELCH DOMAIN-CONTAINING PROTEIN 3"/>
    <property type="match status" value="1"/>
</dbReference>
<keyword evidence="1" id="KW-0472">Membrane</keyword>
<organism evidence="2 3">
    <name type="scientific">Gigaspora margarita</name>
    <dbReference type="NCBI Taxonomy" id="4874"/>
    <lineage>
        <taxon>Eukaryota</taxon>
        <taxon>Fungi</taxon>
        <taxon>Fungi incertae sedis</taxon>
        <taxon>Mucoromycota</taxon>
        <taxon>Glomeromycotina</taxon>
        <taxon>Glomeromycetes</taxon>
        <taxon>Diversisporales</taxon>
        <taxon>Gigasporaceae</taxon>
        <taxon>Gigaspora</taxon>
    </lineage>
</organism>
<keyword evidence="3" id="KW-1185">Reference proteome</keyword>
<gene>
    <name evidence="2" type="ORF">F8M41_007177</name>
</gene>
<dbReference type="InterPro" id="IPR052637">
    <property type="entry name" value="KLHDC3-like"/>
</dbReference>
<dbReference type="GO" id="GO:0003682">
    <property type="term" value="F:chromatin binding"/>
    <property type="evidence" value="ECO:0007669"/>
    <property type="project" value="InterPro"/>
</dbReference>
<evidence type="ECO:0000256" key="1">
    <source>
        <dbReference type="SAM" id="Phobius"/>
    </source>
</evidence>
<dbReference type="SUPFAM" id="SSF50965">
    <property type="entry name" value="Galactose oxidase, central domain"/>
    <property type="match status" value="1"/>
</dbReference>
<name>A0A8H3X656_GIGMA</name>
<dbReference type="PANTHER" id="PTHR46461">
    <property type="entry name" value="KELCH DOMAIN-CONTAINING PROTEIN 3"/>
    <property type="match status" value="1"/>
</dbReference>
<accession>A0A8H3X656</accession>
<dbReference type="Proteomes" id="UP000439903">
    <property type="component" value="Unassembled WGS sequence"/>
</dbReference>
<evidence type="ECO:0000313" key="3">
    <source>
        <dbReference type="Proteomes" id="UP000439903"/>
    </source>
</evidence>
<reference evidence="2 3" key="1">
    <citation type="journal article" date="2019" name="Environ. Microbiol.">
        <title>At the nexus of three kingdoms: the genome of the mycorrhizal fungus Gigaspora margarita provides insights into plant, endobacterial and fungal interactions.</title>
        <authorList>
            <person name="Venice F."/>
            <person name="Ghignone S."/>
            <person name="Salvioli di Fossalunga A."/>
            <person name="Amselem J."/>
            <person name="Novero M."/>
            <person name="Xianan X."/>
            <person name="Sedzielewska Toro K."/>
            <person name="Morin E."/>
            <person name="Lipzen A."/>
            <person name="Grigoriev I.V."/>
            <person name="Henrissat B."/>
            <person name="Martin F.M."/>
            <person name="Bonfante P."/>
        </authorList>
    </citation>
    <scope>NUCLEOTIDE SEQUENCE [LARGE SCALE GENOMIC DNA]</scope>
    <source>
        <strain evidence="2 3">BEG34</strain>
    </source>
</reference>
<sequence>MFTNPTLCNIMSVLDMNSMSWSSFNLTVEARTGYTATLHSDGTIVYTGGRSTVDYNYTSMNEIQIFDTNSFAWRDMIAVGATIGERGSHSAVLVNNSKIIIYGGSTTNLGIAANPEFAILDMSVTPFNWIIPNISGSNVAPFPSLTGHSAILYDDFMIIAFGRYTIQGQERLSNKIYIYDTRNHEWVISLGRNSAQQTCNNSSNSKVITIAASVCAAEFIACISVVGFILYRKKHSVTSDPNNEDIYLTNIETNIDQEN</sequence>
<evidence type="ECO:0000313" key="2">
    <source>
        <dbReference type="EMBL" id="KAF0419850.1"/>
    </source>
</evidence>
<dbReference type="GO" id="GO:0005737">
    <property type="term" value="C:cytoplasm"/>
    <property type="evidence" value="ECO:0007669"/>
    <property type="project" value="TreeGrafter"/>
</dbReference>
<dbReference type="AlphaFoldDB" id="A0A8H3X656"/>